<dbReference type="OrthoDB" id="5676324at2"/>
<evidence type="ECO:0000313" key="5">
    <source>
        <dbReference type="Proteomes" id="UP001598201"/>
    </source>
</evidence>
<dbReference type="GO" id="GO:0003677">
    <property type="term" value="F:DNA binding"/>
    <property type="evidence" value="ECO:0007669"/>
    <property type="project" value="UniProtKB-KW"/>
</dbReference>
<dbReference type="eggNOG" id="COG2932">
    <property type="taxonomic scope" value="Bacteria"/>
</dbReference>
<dbReference type="SUPFAM" id="SSF46955">
    <property type="entry name" value="Putative DNA-binding domain"/>
    <property type="match status" value="1"/>
</dbReference>
<keyword evidence="2" id="KW-0238">DNA-binding</keyword>
<dbReference type="Proteomes" id="UP001598201">
    <property type="component" value="Unassembled WGS sequence"/>
</dbReference>
<dbReference type="EMBL" id="CP002505">
    <property type="protein sequence ID" value="ADW72096.1"/>
    <property type="molecule type" value="Genomic_DNA"/>
</dbReference>
<dbReference type="InterPro" id="IPR036388">
    <property type="entry name" value="WH-like_DNA-bd_sf"/>
</dbReference>
<evidence type="ECO:0000313" key="2">
    <source>
        <dbReference type="EMBL" id="ADW72096.1"/>
    </source>
</evidence>
<organism evidence="2 4">
    <name type="scientific">Rahnella sp. (strain Y9602)</name>
    <dbReference type="NCBI Taxonomy" id="2703885"/>
    <lineage>
        <taxon>Bacteria</taxon>
        <taxon>Pseudomonadati</taxon>
        <taxon>Pseudomonadota</taxon>
        <taxon>Gammaproteobacteria</taxon>
        <taxon>Enterobacterales</taxon>
        <taxon>Yersiniaceae</taxon>
        <taxon>Rahnella</taxon>
    </lineage>
</organism>
<reference evidence="4" key="1">
    <citation type="submission" date="2011-01" db="EMBL/GenBank/DDBJ databases">
        <title>Complete sequence of chromosome of Rahnella sp. Y9602.</title>
        <authorList>
            <consortium name="US DOE Joint Genome Institute"/>
            <person name="Lucas S."/>
            <person name="Copeland A."/>
            <person name="Lapidus A."/>
            <person name="Cheng J.-F."/>
            <person name="Goodwin L."/>
            <person name="Pitluck S."/>
            <person name="Lu M."/>
            <person name="Detter J.C."/>
            <person name="Han C."/>
            <person name="Tapia R."/>
            <person name="Land M."/>
            <person name="Hauser L."/>
            <person name="Kyrpides N."/>
            <person name="Ivanova N."/>
            <person name="Ovchinnikova G."/>
            <person name="Pagani I."/>
            <person name="Sobecky P.A."/>
            <person name="Martinez R.J."/>
            <person name="Woyke T."/>
        </authorList>
    </citation>
    <scope>NUCLEOTIDE SEQUENCE [LARGE SCALE GENOMIC DNA]</scope>
    <source>
        <strain evidence="4">Y9602</strain>
    </source>
</reference>
<dbReference type="HOGENOM" id="CLU_131585_0_0_6"/>
<accession>A0A0H3FAN3</accession>
<dbReference type="KEGG" id="rah:Rahaq_0467"/>
<gene>
    <name evidence="2" type="ordered locus">Rahaq_0467</name>
    <name evidence="3" type="ORF">ACFPK4_15145</name>
</gene>
<dbReference type="Gene3D" id="1.10.10.10">
    <property type="entry name" value="Winged helix-like DNA-binding domain superfamily/Winged helix DNA-binding domain"/>
    <property type="match status" value="1"/>
</dbReference>
<keyword evidence="5" id="KW-1185">Reference proteome</keyword>
<name>A0A0H3FAN3_RAHSY</name>
<dbReference type="PROSITE" id="PS51702">
    <property type="entry name" value="HTH_MU"/>
    <property type="match status" value="1"/>
</dbReference>
<evidence type="ECO:0000313" key="3">
    <source>
        <dbReference type="EMBL" id="MFD3224878.1"/>
    </source>
</evidence>
<dbReference type="GeneID" id="95418811"/>
<dbReference type="Pfam" id="PF02316">
    <property type="entry name" value="HTH_Tnp_Mu_1"/>
    <property type="match status" value="1"/>
</dbReference>
<reference evidence="3 5" key="3">
    <citation type="submission" date="2024-09" db="EMBL/GenBank/DDBJ databases">
        <title>Genomes of Rahnella.</title>
        <authorList>
            <person name="Mnguni F.C."/>
            <person name="Shin G.Y."/>
            <person name="Coutinho T."/>
        </authorList>
    </citation>
    <scope>NUCLEOTIDE SEQUENCE [LARGE SCALE GENOMIC DNA]</scope>
    <source>
        <strain evidence="3 5">20WA0057</strain>
    </source>
</reference>
<evidence type="ECO:0000259" key="1">
    <source>
        <dbReference type="PROSITE" id="PS51702"/>
    </source>
</evidence>
<protein>
    <submittedName>
        <fullName evidence="2 3">DNA-binding protein</fullName>
    </submittedName>
</protein>
<reference evidence="2 4" key="2">
    <citation type="journal article" date="2012" name="J. Bacteriol.">
        <title>Complete Genome Sequence of Rahnella sp. Strain Y9602, a Gammaproteobacterium Isolate from Metal- and Radionuclide-Contaminated Soil.</title>
        <authorList>
            <person name="Martinez R.J."/>
            <person name="Bruce D."/>
            <person name="Detter C."/>
            <person name="Goodwin L.A."/>
            <person name="Han J."/>
            <person name="Han C.S."/>
            <person name="Held B."/>
            <person name="Land M.L."/>
            <person name="Mikhailova N."/>
            <person name="Nolan M."/>
            <person name="Pennacchio L."/>
            <person name="Pitluck S."/>
            <person name="Tapia R."/>
            <person name="Woyke T."/>
            <person name="Sobecky P.A."/>
        </authorList>
    </citation>
    <scope>NUCLEOTIDE SEQUENCE [LARGE SCALE GENOMIC DNA]</scope>
    <source>
        <strain evidence="2 4">Y9602</strain>
    </source>
</reference>
<feature type="domain" description="HTH Mu-type" evidence="1">
    <location>
        <begin position="2"/>
        <end position="69"/>
    </location>
</feature>
<dbReference type="InterPro" id="IPR003314">
    <property type="entry name" value="Mu-type_HTH"/>
</dbReference>
<sequence length="119" mass="13745">MKKEWFAAKELTGKEGLPTSTQGVHGMARRLCWIKRRRLGVQGRAVEYHIDSLPGNAAASLSMNERSAEYVYTSHQDPLAIWIESYKQLREPERETMISFIVREGISELLNRLREPEKN</sequence>
<dbReference type="RefSeq" id="WP_013573802.1">
    <property type="nucleotide sequence ID" value="NC_015061.1"/>
</dbReference>
<evidence type="ECO:0000313" key="4">
    <source>
        <dbReference type="Proteomes" id="UP000007257"/>
    </source>
</evidence>
<dbReference type="InterPro" id="IPR009061">
    <property type="entry name" value="DNA-bd_dom_put_sf"/>
</dbReference>
<dbReference type="Proteomes" id="UP000007257">
    <property type="component" value="Chromosome"/>
</dbReference>
<dbReference type="AlphaFoldDB" id="A0A0H3FAN3"/>
<proteinExistence type="predicted"/>
<dbReference type="EMBL" id="JBHUCJ010000036">
    <property type="protein sequence ID" value="MFD3224878.1"/>
    <property type="molecule type" value="Genomic_DNA"/>
</dbReference>